<dbReference type="PANTHER" id="PTHR12604">
    <property type="entry name" value="KU AUTOANTIGEN DNA HELICASE"/>
    <property type="match status" value="1"/>
</dbReference>
<accession>A0A5D3CYZ9</accession>
<dbReference type="InterPro" id="IPR027388">
    <property type="entry name" value="Ku70_bridge/pillars_dom_sf"/>
</dbReference>
<dbReference type="InterPro" id="IPR013103">
    <property type="entry name" value="RVT_2"/>
</dbReference>
<evidence type="ECO:0000259" key="13">
    <source>
        <dbReference type="PROSITE" id="PS50800"/>
    </source>
</evidence>
<dbReference type="FunFam" id="1.10.1600.10:FF:000003">
    <property type="entry name" value="ATP-dependent DNA helicase 2 subunit KU70"/>
    <property type="match status" value="1"/>
</dbReference>
<dbReference type="GO" id="GO:0006303">
    <property type="term" value="P:double-strand break repair via nonhomologous end joining"/>
    <property type="evidence" value="ECO:0007669"/>
    <property type="project" value="InterPro"/>
</dbReference>
<dbReference type="FunFam" id="3.40.50.410:FF:000068">
    <property type="entry name" value="ATP-dependent DNA helicase 2 subunit KU70"/>
    <property type="match status" value="1"/>
</dbReference>
<evidence type="ECO:0000313" key="15">
    <source>
        <dbReference type="Proteomes" id="UP000321947"/>
    </source>
</evidence>
<dbReference type="InterPro" id="IPR003034">
    <property type="entry name" value="SAP_dom"/>
</dbReference>
<feature type="region of interest" description="Disordered" evidence="12">
    <location>
        <begin position="639"/>
        <end position="669"/>
    </location>
</feature>
<name>A0A5D3CYZ9_CUCMM</name>
<dbReference type="Pfam" id="PF14244">
    <property type="entry name" value="Retrotran_gag_3"/>
    <property type="match status" value="1"/>
</dbReference>
<feature type="region of interest" description="Disordered" evidence="12">
    <location>
        <begin position="686"/>
        <end position="720"/>
    </location>
</feature>
<dbReference type="GO" id="GO:0005524">
    <property type="term" value="F:ATP binding"/>
    <property type="evidence" value="ECO:0007669"/>
    <property type="project" value="UniProtKB-KW"/>
</dbReference>
<dbReference type="CDD" id="cd09272">
    <property type="entry name" value="RNase_HI_RT_Ty1"/>
    <property type="match status" value="1"/>
</dbReference>
<dbReference type="InterPro" id="IPR047087">
    <property type="entry name" value="KU70_core_dom"/>
</dbReference>
<dbReference type="Pfam" id="PF02735">
    <property type="entry name" value="Ku"/>
    <property type="match status" value="1"/>
</dbReference>
<dbReference type="EMBL" id="SSTD01008197">
    <property type="protein sequence ID" value="TYK16957.1"/>
    <property type="molecule type" value="Genomic_DNA"/>
</dbReference>
<proteinExistence type="inferred from homology"/>
<dbReference type="SUPFAM" id="SSF53300">
    <property type="entry name" value="vWA-like"/>
    <property type="match status" value="1"/>
</dbReference>
<dbReference type="Pfam" id="PF03730">
    <property type="entry name" value="Ku_C"/>
    <property type="match status" value="1"/>
</dbReference>
<dbReference type="GO" id="GO:0006310">
    <property type="term" value="P:DNA recombination"/>
    <property type="evidence" value="ECO:0007669"/>
    <property type="project" value="UniProtKB-KW"/>
</dbReference>
<dbReference type="GO" id="GO:0003678">
    <property type="term" value="F:DNA helicase activity"/>
    <property type="evidence" value="ECO:0007669"/>
    <property type="project" value="InterPro"/>
</dbReference>
<dbReference type="Pfam" id="PF03731">
    <property type="entry name" value="Ku_N"/>
    <property type="match status" value="1"/>
</dbReference>
<evidence type="ECO:0000256" key="5">
    <source>
        <dbReference type="ARBA" id="ARBA00022801"/>
    </source>
</evidence>
<dbReference type="Gene3D" id="3.40.50.410">
    <property type="entry name" value="von Willebrand factor, type A domain"/>
    <property type="match status" value="1"/>
</dbReference>
<dbReference type="SUPFAM" id="SSF68906">
    <property type="entry name" value="SAP domain"/>
    <property type="match status" value="1"/>
</dbReference>
<reference evidence="14 15" key="1">
    <citation type="submission" date="2019-08" db="EMBL/GenBank/DDBJ databases">
        <title>Draft genome sequences of two oriental melons (Cucumis melo L. var makuwa).</title>
        <authorList>
            <person name="Kwon S.-Y."/>
        </authorList>
    </citation>
    <scope>NUCLEOTIDE SEQUENCE [LARGE SCALE GENOMIC DNA]</scope>
    <source>
        <strain evidence="15">cv. Chang Bougi</strain>
        <tissue evidence="14">Leaf</tissue>
    </source>
</reference>
<feature type="region of interest" description="Disordered" evidence="12">
    <location>
        <begin position="991"/>
        <end position="1040"/>
    </location>
</feature>
<feature type="compositionally biased region" description="Polar residues" evidence="12">
    <location>
        <begin position="657"/>
        <end position="669"/>
    </location>
</feature>
<dbReference type="Gene3D" id="1.10.1600.10">
    <property type="match status" value="1"/>
</dbReference>
<feature type="domain" description="SAP" evidence="13">
    <location>
        <begin position="1539"/>
        <end position="1573"/>
    </location>
</feature>
<dbReference type="PROSITE" id="PS50800">
    <property type="entry name" value="SAP"/>
    <property type="match status" value="1"/>
</dbReference>
<organism evidence="14 15">
    <name type="scientific">Cucumis melo var. makuwa</name>
    <name type="common">Oriental melon</name>
    <dbReference type="NCBI Taxonomy" id="1194695"/>
    <lineage>
        <taxon>Eukaryota</taxon>
        <taxon>Viridiplantae</taxon>
        <taxon>Streptophyta</taxon>
        <taxon>Embryophyta</taxon>
        <taxon>Tracheophyta</taxon>
        <taxon>Spermatophyta</taxon>
        <taxon>Magnoliopsida</taxon>
        <taxon>eudicotyledons</taxon>
        <taxon>Gunneridae</taxon>
        <taxon>Pentapetalae</taxon>
        <taxon>rosids</taxon>
        <taxon>fabids</taxon>
        <taxon>Cucurbitales</taxon>
        <taxon>Cucurbitaceae</taxon>
        <taxon>Benincaseae</taxon>
        <taxon>Cucumis</taxon>
    </lineage>
</organism>
<evidence type="ECO:0000256" key="11">
    <source>
        <dbReference type="ARBA" id="ARBA00023242"/>
    </source>
</evidence>
<dbReference type="InterPro" id="IPR006164">
    <property type="entry name" value="DNA_bd_Ku70/Ku80"/>
</dbReference>
<dbReference type="FunFam" id="2.40.290.10:FF:000001">
    <property type="entry name" value="X-ray repair cross complementing 6"/>
    <property type="match status" value="1"/>
</dbReference>
<dbReference type="NCBIfam" id="TIGR00578">
    <property type="entry name" value="ku70"/>
    <property type="match status" value="1"/>
</dbReference>
<dbReference type="GO" id="GO:0016787">
    <property type="term" value="F:hydrolase activity"/>
    <property type="evidence" value="ECO:0007669"/>
    <property type="project" value="UniProtKB-KW"/>
</dbReference>
<dbReference type="GO" id="GO:0042162">
    <property type="term" value="F:telomeric DNA binding"/>
    <property type="evidence" value="ECO:0007669"/>
    <property type="project" value="InterPro"/>
</dbReference>
<dbReference type="InterPro" id="IPR036465">
    <property type="entry name" value="vWFA_dom_sf"/>
</dbReference>
<dbReference type="SMART" id="SM00513">
    <property type="entry name" value="SAP"/>
    <property type="match status" value="1"/>
</dbReference>
<evidence type="ECO:0000256" key="6">
    <source>
        <dbReference type="ARBA" id="ARBA00022806"/>
    </source>
</evidence>
<feature type="compositionally biased region" description="Acidic residues" evidence="12">
    <location>
        <begin position="1"/>
        <end position="17"/>
    </location>
</feature>
<keyword evidence="10" id="KW-0234">DNA repair</keyword>
<dbReference type="InterPro" id="IPR005161">
    <property type="entry name" value="Ku_N"/>
</dbReference>
<keyword evidence="6 14" id="KW-0347">Helicase</keyword>
<dbReference type="InterPro" id="IPR043502">
    <property type="entry name" value="DNA/RNA_pol_sf"/>
</dbReference>
<dbReference type="GO" id="GO:0043564">
    <property type="term" value="C:Ku70:Ku80 complex"/>
    <property type="evidence" value="ECO:0007669"/>
    <property type="project" value="InterPro"/>
</dbReference>
<dbReference type="CDD" id="cd01458">
    <property type="entry name" value="vWA_ku"/>
    <property type="match status" value="1"/>
</dbReference>
<dbReference type="PANTHER" id="PTHR12604:SF2">
    <property type="entry name" value="X-RAY REPAIR CROSS-COMPLEMENTING PROTEIN 6"/>
    <property type="match status" value="1"/>
</dbReference>
<feature type="compositionally biased region" description="Polar residues" evidence="12">
    <location>
        <begin position="687"/>
        <end position="700"/>
    </location>
</feature>
<comment type="subcellular location">
    <subcellularLocation>
        <location evidence="1">Nucleus</location>
    </subcellularLocation>
</comment>
<keyword evidence="8" id="KW-0238">DNA-binding</keyword>
<dbReference type="Pfam" id="PF14223">
    <property type="entry name" value="Retrotran_gag_2"/>
    <property type="match status" value="1"/>
</dbReference>
<keyword evidence="3" id="KW-0547">Nucleotide-binding</keyword>
<evidence type="ECO:0000256" key="10">
    <source>
        <dbReference type="ARBA" id="ARBA00023204"/>
    </source>
</evidence>
<comment type="similarity">
    <text evidence="2">Belongs to the ku70 family.</text>
</comment>
<sequence length="1575" mass="177513">MDLDPDEVFRDDDDDPDNPFFQERESTKELAVYLVDASPKMFSTTCPSEDKKRETHFQVALSCISQSLKTQIINRSYDEVAICFFNTREKKNLQDLNGVFVLNVPEREDLDRPTARLLKTIDGIEEVFMKEIGSQYGIVSGSRENALYNALWAAQALLRKGSAKTLDKRILLFTNEDDPFGSIKGATKFDLIRTTLQRAKDAQDLGISIELFPLSCPNEQFNISLFYADLIGLEGGDLVQYLPSAGDRLQDMKDQLKKRMFKKRVVRRLKLSITNKLSIDVNSYALIRPTLPGAITWLDSISNRPLKTERSFICADTGALFLEPSKRFQLYKNQVIKFSGEELSEIKRVSAGHLQLLGFKPLSCLKDYHNLRPSTFLYPSDEGMSGSTCIFIALHRSMVKLNRFAVAFFGSPSHPQLVALVAQDEIITAGGQVEPPGMNMLYLPYADDIRHLHPNPDIAPRATDDQVKKAAALMKRIDLKDFSVCQFANPALQRHYAVLQALALEEDEMPEVNDETVPDEEGMARPGVVKTLEEFKLSVYGENYEEEEEAGKGKVSEVSKKRKAISEIASQKCKEYDWADLADNGKNLQKPPIYPTGVVPQPYAPPFDQKLIHAPLVSGAWAHAPPPFHVTAHPVPFYAPSDVQPSNPSGHPHPHAPSTSSGQHPSTVNLSNQYSKQQLYVDPLQQPLFSGNGIDQPQNRSDIEAGESSTHSKPTELPMYSKNPVTSFPNSQSNYITGSLGSSTGNFSGEKLNGQNYFSWSQSIKMFLEGRYQFGFLTGEIVRPPPGDALERLWKGEDSLIRSMLINSMEPQIGKPLLYATTAKDLWDTTQTLYSKRQNASRLYTLRKQVHNCKQGTLDVTTYFNKLSLLWQEMDLCRETVWDTPNDSTQYAKLEEADRVYDFLAGLNPKFDNVCGRILGQRPLPSLMEVCFEVRLEEDRTNAMGVLTTPTIDSAAFSARSSNHDSDKNNGKSIPVCEHCKKQWHTKDQCWKLHGRPPGGKKRSSNEKQNSGRAYISETTPASTSQSTDPTVSQTKTPTLEAKKDQRWIAAMEEELSMIEKNKTWILVDRPQDRKVIGVKWVFRTKLNADGSINKHKARLVVKGYAQIFGVDYSDTFAPVARMDTIRLLFAIAAQKGWKLYQLDVKSAFLNGVLQEEIYVEQPEGCEKQGERNKVYLLKKALYGLKQAPRAWYSKIDEHLLSLGFLKSLSESTLYVKHNGTNILIVSLYVDDLLVTGNNADHIQNFKWEMMKMFEMTDLGLMSYFLGIEIKQGQGEVFICQKKYAKEILKKFKMDECKAVSTPMNQKEKLCKEDGADKVDEGYFRSLIGCLMYLTATRPDILNAVSILSRFMHCASELHLKAAKRVIRYVKGTSDFGVKFTRGKEFKLIGFSDSDWGGSIDDMRSTLGYCFTLSSGVFSWSSKKQEIVAQSTAEAEFIAATATANQALWLRKILLDLDLEQKKSTEILVDNKAAIAISHNPVFYKKTKHFNIKLFFLREVQKSGEVILVYCKTEDQVADILTKPLPTCKFEFLRSKLGLKELSVVELKYYLTANDLPVSGKKEALISRILSHMGK</sequence>
<keyword evidence="7" id="KW-0067">ATP-binding</keyword>
<dbReference type="CDD" id="cd00788">
    <property type="entry name" value="KU70"/>
    <property type="match status" value="1"/>
</dbReference>
<dbReference type="Gene3D" id="2.40.290.10">
    <property type="match status" value="1"/>
</dbReference>
<keyword evidence="11" id="KW-0539">Nucleus</keyword>
<dbReference type="Pfam" id="PF07727">
    <property type="entry name" value="RVT_2"/>
    <property type="match status" value="1"/>
</dbReference>
<keyword evidence="5" id="KW-0378">Hydrolase</keyword>
<dbReference type="SMART" id="SM00559">
    <property type="entry name" value="Ku78"/>
    <property type="match status" value="1"/>
</dbReference>
<evidence type="ECO:0000256" key="4">
    <source>
        <dbReference type="ARBA" id="ARBA00022763"/>
    </source>
</evidence>
<dbReference type="Pfam" id="PF02037">
    <property type="entry name" value="SAP"/>
    <property type="match status" value="1"/>
</dbReference>
<dbReference type="Proteomes" id="UP000321947">
    <property type="component" value="Unassembled WGS sequence"/>
</dbReference>
<evidence type="ECO:0000313" key="14">
    <source>
        <dbReference type="EMBL" id="TYK16957.1"/>
    </source>
</evidence>
<dbReference type="InterPro" id="IPR005160">
    <property type="entry name" value="Ku_C"/>
</dbReference>
<feature type="region of interest" description="Disordered" evidence="12">
    <location>
        <begin position="1"/>
        <end position="22"/>
    </location>
</feature>
<dbReference type="GO" id="GO:0003684">
    <property type="term" value="F:damaged DNA binding"/>
    <property type="evidence" value="ECO:0007669"/>
    <property type="project" value="InterPro"/>
</dbReference>
<evidence type="ECO:0000256" key="9">
    <source>
        <dbReference type="ARBA" id="ARBA00023172"/>
    </source>
</evidence>
<feature type="compositionally biased region" description="Basic residues" evidence="12">
    <location>
        <begin position="993"/>
        <end position="1003"/>
    </location>
</feature>
<feature type="compositionally biased region" description="Polar residues" evidence="12">
    <location>
        <begin position="1007"/>
        <end position="1038"/>
    </location>
</feature>
<gene>
    <name evidence="14" type="ORF">E5676_scaffold130G00960</name>
</gene>
<evidence type="ECO:0000256" key="2">
    <source>
        <dbReference type="ARBA" id="ARBA00005240"/>
    </source>
</evidence>
<evidence type="ECO:0000256" key="7">
    <source>
        <dbReference type="ARBA" id="ARBA00022840"/>
    </source>
</evidence>
<dbReference type="GO" id="GO:0003690">
    <property type="term" value="F:double-stranded DNA binding"/>
    <property type="evidence" value="ECO:0007669"/>
    <property type="project" value="TreeGrafter"/>
</dbReference>
<evidence type="ECO:0000256" key="1">
    <source>
        <dbReference type="ARBA" id="ARBA00004123"/>
    </source>
</evidence>
<keyword evidence="9" id="KW-0233">DNA recombination</keyword>
<dbReference type="InterPro" id="IPR016194">
    <property type="entry name" value="SPOC-like_C_dom_sf"/>
</dbReference>
<dbReference type="Gene3D" id="4.10.970.10">
    <property type="entry name" value="Ku70, bridge and pillars"/>
    <property type="match status" value="1"/>
</dbReference>
<keyword evidence="4" id="KW-0227">DNA damage</keyword>
<dbReference type="InterPro" id="IPR036361">
    <property type="entry name" value="SAP_dom_sf"/>
</dbReference>
<evidence type="ECO:0000256" key="3">
    <source>
        <dbReference type="ARBA" id="ARBA00022741"/>
    </source>
</evidence>
<comment type="caution">
    <text evidence="14">The sequence shown here is derived from an EMBL/GenBank/DDBJ whole genome shotgun (WGS) entry which is preliminary data.</text>
</comment>
<dbReference type="SUPFAM" id="SSF56672">
    <property type="entry name" value="DNA/RNA polymerases"/>
    <property type="match status" value="1"/>
</dbReference>
<dbReference type="InterPro" id="IPR029472">
    <property type="entry name" value="Copia-like_N"/>
</dbReference>
<protein>
    <submittedName>
        <fullName evidence="14">ATP-dependent DNA helicase 2 subunit KU70</fullName>
    </submittedName>
</protein>
<evidence type="ECO:0000256" key="12">
    <source>
        <dbReference type="SAM" id="MobiDB-lite"/>
    </source>
</evidence>
<dbReference type="Gene3D" id="1.10.720.30">
    <property type="entry name" value="SAP domain"/>
    <property type="match status" value="1"/>
</dbReference>
<dbReference type="GO" id="GO:0000723">
    <property type="term" value="P:telomere maintenance"/>
    <property type="evidence" value="ECO:0007669"/>
    <property type="project" value="InterPro"/>
</dbReference>
<dbReference type="SUPFAM" id="SSF100939">
    <property type="entry name" value="SPOC domain-like"/>
    <property type="match status" value="1"/>
</dbReference>
<evidence type="ECO:0000256" key="8">
    <source>
        <dbReference type="ARBA" id="ARBA00023125"/>
    </source>
</evidence>
<dbReference type="InterPro" id="IPR006165">
    <property type="entry name" value="Ku70"/>
</dbReference>